<evidence type="ECO:0000313" key="2">
    <source>
        <dbReference type="EMBL" id="GCD94918.1"/>
    </source>
</evidence>
<keyword evidence="3" id="KW-1185">Reference proteome</keyword>
<feature type="compositionally biased region" description="Basic and acidic residues" evidence="1">
    <location>
        <begin position="47"/>
        <end position="67"/>
    </location>
</feature>
<dbReference type="EMBL" id="BIFH01000016">
    <property type="protein sequence ID" value="GCD94918.1"/>
    <property type="molecule type" value="Genomic_DNA"/>
</dbReference>
<evidence type="ECO:0000256" key="1">
    <source>
        <dbReference type="SAM" id="MobiDB-lite"/>
    </source>
</evidence>
<accession>A0A401YK09</accession>
<sequence length="85" mass="9500">MVTRAHAAERDTPAAPSRPADTEPAPNRSNNRDHKPRREHRTWYPTHDNHGKAVTERVTGDRGRFDNHVCVPTGNGVGVGLRPHH</sequence>
<proteinExistence type="predicted"/>
<dbReference type="AlphaFoldDB" id="A0A401YK09"/>
<gene>
    <name evidence="2" type="ORF">EHYA_02587</name>
</gene>
<organism evidence="2 3">
    <name type="scientific">Embleya hyalina</name>
    <dbReference type="NCBI Taxonomy" id="516124"/>
    <lineage>
        <taxon>Bacteria</taxon>
        <taxon>Bacillati</taxon>
        <taxon>Actinomycetota</taxon>
        <taxon>Actinomycetes</taxon>
        <taxon>Kitasatosporales</taxon>
        <taxon>Streptomycetaceae</taxon>
        <taxon>Embleya</taxon>
    </lineage>
</organism>
<feature type="region of interest" description="Disordered" evidence="1">
    <location>
        <begin position="1"/>
        <end position="85"/>
    </location>
</feature>
<name>A0A401YK09_9ACTN</name>
<evidence type="ECO:0000313" key="3">
    <source>
        <dbReference type="Proteomes" id="UP000286931"/>
    </source>
</evidence>
<comment type="caution">
    <text evidence="2">The sequence shown here is derived from an EMBL/GenBank/DDBJ whole genome shotgun (WGS) entry which is preliminary data.</text>
</comment>
<reference evidence="2 3" key="1">
    <citation type="submission" date="2018-12" db="EMBL/GenBank/DDBJ databases">
        <title>Draft genome sequence of Embleya hyalina NBRC 13850T.</title>
        <authorList>
            <person name="Komaki H."/>
            <person name="Hosoyama A."/>
            <person name="Kimura A."/>
            <person name="Ichikawa N."/>
            <person name="Tamura T."/>
        </authorList>
    </citation>
    <scope>NUCLEOTIDE SEQUENCE [LARGE SCALE GENOMIC DNA]</scope>
    <source>
        <strain evidence="2 3">NBRC 13850</strain>
    </source>
</reference>
<protein>
    <submittedName>
        <fullName evidence="2">Uncharacterized protein</fullName>
    </submittedName>
</protein>
<feature type="compositionally biased region" description="Basic and acidic residues" evidence="1">
    <location>
        <begin position="1"/>
        <end position="12"/>
    </location>
</feature>
<dbReference type="Proteomes" id="UP000286931">
    <property type="component" value="Unassembled WGS sequence"/>
</dbReference>